<dbReference type="PANTHER" id="PTHR43709:SF2">
    <property type="entry name" value="DUF453 DOMAIN PROTEIN (AFU_ORTHOLOGUE AFUA_6G00360)"/>
    <property type="match status" value="1"/>
</dbReference>
<keyword evidence="4" id="KW-1185">Reference proteome</keyword>
<dbReference type="PANTHER" id="PTHR43709">
    <property type="entry name" value="ACONITATE ISOMERASE-RELATED"/>
    <property type="match status" value="1"/>
</dbReference>
<protein>
    <submittedName>
        <fullName evidence="3">PrpF domain-containing protein</fullName>
    </submittedName>
</protein>
<dbReference type="Gene3D" id="3.10.310.10">
    <property type="entry name" value="Diaminopimelate Epimerase, Chain A, domain 1"/>
    <property type="match status" value="2"/>
</dbReference>
<accession>A0ABV7QDS7</accession>
<dbReference type="SUPFAM" id="SSF54506">
    <property type="entry name" value="Diaminopimelate epimerase-like"/>
    <property type="match status" value="2"/>
</dbReference>
<keyword evidence="2" id="KW-0413">Isomerase</keyword>
<evidence type="ECO:0000313" key="4">
    <source>
        <dbReference type="Proteomes" id="UP001595764"/>
    </source>
</evidence>
<gene>
    <name evidence="3" type="ORF">ACFORO_12015</name>
</gene>
<sequence>MLAHIAHAHGSPSSTLVLPAERLPASEEALAEALSDGVAWLAGHGLAAVTKIALVSVSEHPLFDLDYRFVQVIPGDPARFDFRGSCGHSVLSSVVVASRLGWIGRLAPEHRVRVRVLNNDDHVVCEVDECVRDRTTFTAHFLNHPAVPLGELLPFGETTTDLPFDDGAIRVSAVSVGNPYLFLSGHDLGVDTPEELFAAGQPLFRTMSAIRRSAARQYGYPVDGAFPKVAAVLPDGENGLAARAVSVPSWHPTLALTGAVCLGAARRIRGTIPFQLAGGETRRTASLRIRTAGGCTISDAAVSGHEQDSELSWVSVPEKAVSFTGAVTIDSFDPHALKEDSCLLST</sequence>
<organism evidence="3 4">
    <name type="scientific">Amycolatopsis halotolerans</name>
    <dbReference type="NCBI Taxonomy" id="330083"/>
    <lineage>
        <taxon>Bacteria</taxon>
        <taxon>Bacillati</taxon>
        <taxon>Actinomycetota</taxon>
        <taxon>Actinomycetes</taxon>
        <taxon>Pseudonocardiales</taxon>
        <taxon>Pseudonocardiaceae</taxon>
        <taxon>Amycolatopsis</taxon>
    </lineage>
</organism>
<dbReference type="Pfam" id="PF04303">
    <property type="entry name" value="PrpF"/>
    <property type="match status" value="1"/>
</dbReference>
<reference evidence="4" key="1">
    <citation type="journal article" date="2019" name="Int. J. Syst. Evol. Microbiol.">
        <title>The Global Catalogue of Microorganisms (GCM) 10K type strain sequencing project: providing services to taxonomists for standard genome sequencing and annotation.</title>
        <authorList>
            <consortium name="The Broad Institute Genomics Platform"/>
            <consortium name="The Broad Institute Genome Sequencing Center for Infectious Disease"/>
            <person name="Wu L."/>
            <person name="Ma J."/>
        </authorList>
    </citation>
    <scope>NUCLEOTIDE SEQUENCE [LARGE SCALE GENOMIC DNA]</scope>
    <source>
        <strain evidence="4">CGMCC 4.7682</strain>
    </source>
</reference>
<proteinExistence type="inferred from homology"/>
<name>A0ABV7QDS7_9PSEU</name>
<dbReference type="Proteomes" id="UP001595764">
    <property type="component" value="Unassembled WGS sequence"/>
</dbReference>
<evidence type="ECO:0000256" key="2">
    <source>
        <dbReference type="ARBA" id="ARBA00023235"/>
    </source>
</evidence>
<dbReference type="RefSeq" id="WP_377876060.1">
    <property type="nucleotide sequence ID" value="NZ_JBHMAY010000088.1"/>
</dbReference>
<dbReference type="InterPro" id="IPR007400">
    <property type="entry name" value="PrpF-like"/>
</dbReference>
<dbReference type="EMBL" id="JBHRWI010000015">
    <property type="protein sequence ID" value="MFC3510892.1"/>
    <property type="molecule type" value="Genomic_DNA"/>
</dbReference>
<evidence type="ECO:0000313" key="3">
    <source>
        <dbReference type="EMBL" id="MFC3510892.1"/>
    </source>
</evidence>
<comment type="similarity">
    <text evidence="1">Belongs to the PrpF family.</text>
</comment>
<comment type="caution">
    <text evidence="3">The sequence shown here is derived from an EMBL/GenBank/DDBJ whole genome shotgun (WGS) entry which is preliminary data.</text>
</comment>
<evidence type="ECO:0000256" key="1">
    <source>
        <dbReference type="ARBA" id="ARBA00007673"/>
    </source>
</evidence>